<dbReference type="STRING" id="909626.AQJ91_14015"/>
<accession>A0A101V0Y8</accession>
<evidence type="ECO:0000313" key="2">
    <source>
        <dbReference type="EMBL" id="KUO20485.1"/>
    </source>
</evidence>
<gene>
    <name evidence="2" type="ORF">AQJ91_14015</name>
</gene>
<evidence type="ECO:0000259" key="1">
    <source>
        <dbReference type="Pfam" id="PF25583"/>
    </source>
</evidence>
<evidence type="ECO:0000313" key="3">
    <source>
        <dbReference type="Proteomes" id="UP000053260"/>
    </source>
</evidence>
<dbReference type="AlphaFoldDB" id="A0A101V0Y8"/>
<dbReference type="Pfam" id="PF25583">
    <property type="entry name" value="WCX"/>
    <property type="match status" value="1"/>
</dbReference>
<proteinExistence type="predicted"/>
<protein>
    <recommendedName>
        <fullName evidence="1">WCX domain-containing protein</fullName>
    </recommendedName>
</protein>
<name>A0A101V0Y8_9ACTN</name>
<organism evidence="2 3">
    <name type="scientific">Streptomyces dysideae</name>
    <dbReference type="NCBI Taxonomy" id="909626"/>
    <lineage>
        <taxon>Bacteria</taxon>
        <taxon>Bacillati</taxon>
        <taxon>Actinomycetota</taxon>
        <taxon>Actinomycetes</taxon>
        <taxon>Kitasatosporales</taxon>
        <taxon>Streptomycetaceae</taxon>
        <taxon>Streptomyces</taxon>
    </lineage>
</organism>
<sequence>MRALESAGPPDGEGWVEVEMSVEAEAVAVSDLLRLGTEAEALGPAGLRRAVAGAVAVLAERYAVGF</sequence>
<dbReference type="InterPro" id="IPR057727">
    <property type="entry name" value="WCX_dom"/>
</dbReference>
<feature type="domain" description="WCX" evidence="1">
    <location>
        <begin position="9"/>
        <end position="55"/>
    </location>
</feature>
<comment type="caution">
    <text evidence="2">The sequence shown here is derived from an EMBL/GenBank/DDBJ whole genome shotgun (WGS) entry which is preliminary data.</text>
</comment>
<keyword evidence="3" id="KW-1185">Reference proteome</keyword>
<reference evidence="2 3" key="1">
    <citation type="submission" date="2015-10" db="EMBL/GenBank/DDBJ databases">
        <title>Draft genome sequence of Streptomyces sp. RV15, isolated from a marine sponge.</title>
        <authorList>
            <person name="Ruckert C."/>
            <person name="Abdelmohsen U.R."/>
            <person name="Winkler A."/>
            <person name="Hentschel U."/>
            <person name="Kalinowski J."/>
            <person name="Kampfer P."/>
            <person name="Glaeser S."/>
        </authorList>
    </citation>
    <scope>NUCLEOTIDE SEQUENCE [LARGE SCALE GENOMIC DNA]</scope>
    <source>
        <strain evidence="2 3">RV15</strain>
    </source>
</reference>
<dbReference type="EMBL" id="LMXB01000034">
    <property type="protein sequence ID" value="KUO20485.1"/>
    <property type="molecule type" value="Genomic_DNA"/>
</dbReference>
<dbReference type="Proteomes" id="UP000053260">
    <property type="component" value="Unassembled WGS sequence"/>
</dbReference>